<name>A0ABS4QDK4_9NOCA</name>
<reference evidence="1 2" key="1">
    <citation type="submission" date="2021-03" db="EMBL/GenBank/DDBJ databases">
        <title>Sequencing the genomes of 1000 actinobacteria strains.</title>
        <authorList>
            <person name="Klenk H.-P."/>
        </authorList>
    </citation>
    <scope>NUCLEOTIDE SEQUENCE [LARGE SCALE GENOMIC DNA]</scope>
    <source>
        <strain evidence="1 2">DSM 45516</strain>
    </source>
</reference>
<keyword evidence="2" id="KW-1185">Reference proteome</keyword>
<comment type="caution">
    <text evidence="1">The sequence shown here is derived from an EMBL/GenBank/DDBJ whole genome shotgun (WGS) entry which is preliminary data.</text>
</comment>
<sequence>MLNLVAVPTNPLEGLLRTLSQLMCSISSGGNCAVIQ</sequence>
<evidence type="ECO:0000313" key="2">
    <source>
        <dbReference type="Proteomes" id="UP001519325"/>
    </source>
</evidence>
<dbReference type="Proteomes" id="UP001519325">
    <property type="component" value="Unassembled WGS sequence"/>
</dbReference>
<accession>A0ABS4QDK4</accession>
<gene>
    <name evidence="1" type="ORF">BJ987_002089</name>
</gene>
<organism evidence="1 2">
    <name type="scientific">Nocardia goodfellowii</name>
    <dbReference type="NCBI Taxonomy" id="882446"/>
    <lineage>
        <taxon>Bacteria</taxon>
        <taxon>Bacillati</taxon>
        <taxon>Actinomycetota</taxon>
        <taxon>Actinomycetes</taxon>
        <taxon>Mycobacteriales</taxon>
        <taxon>Nocardiaceae</taxon>
        <taxon>Nocardia</taxon>
    </lineage>
</organism>
<proteinExistence type="predicted"/>
<dbReference type="EMBL" id="JAGGMR010000001">
    <property type="protein sequence ID" value="MBP2189188.1"/>
    <property type="molecule type" value="Genomic_DNA"/>
</dbReference>
<protein>
    <submittedName>
        <fullName evidence="1">Uncharacterized protein</fullName>
    </submittedName>
</protein>
<evidence type="ECO:0000313" key="1">
    <source>
        <dbReference type="EMBL" id="MBP2189188.1"/>
    </source>
</evidence>